<protein>
    <submittedName>
        <fullName evidence="3">Uncharacterized protein</fullName>
    </submittedName>
</protein>
<dbReference type="Proteomes" id="UP001642487">
    <property type="component" value="Chromosome 7"/>
</dbReference>
<dbReference type="PANTHER" id="PTHR15852">
    <property type="entry name" value="PLASTID TRANSCRIPTIONALLY ACTIVE PROTEIN"/>
    <property type="match status" value="1"/>
</dbReference>
<dbReference type="EMBL" id="OZ021741">
    <property type="protein sequence ID" value="CAK9326599.1"/>
    <property type="molecule type" value="Genomic_DNA"/>
</dbReference>
<evidence type="ECO:0000313" key="3">
    <source>
        <dbReference type="EMBL" id="CAK9326599.1"/>
    </source>
</evidence>
<feature type="transmembrane region" description="Helical" evidence="1">
    <location>
        <begin position="40"/>
        <end position="64"/>
    </location>
</feature>
<keyword evidence="2" id="KW-0732">Signal</keyword>
<evidence type="ECO:0000256" key="2">
    <source>
        <dbReference type="SAM" id="SignalP"/>
    </source>
</evidence>
<feature type="chain" id="PRO_5046380928" evidence="2">
    <location>
        <begin position="17"/>
        <end position="289"/>
    </location>
</feature>
<accession>A0ABP0Z1E4</accession>
<dbReference type="PANTHER" id="PTHR15852:SF29">
    <property type="entry name" value="PLASTID TRANSCRIPTIONALLY ACTIVE PROTEIN"/>
    <property type="match status" value="1"/>
</dbReference>
<feature type="signal peptide" evidence="2">
    <location>
        <begin position="1"/>
        <end position="16"/>
    </location>
</feature>
<keyword evidence="1" id="KW-1133">Transmembrane helix</keyword>
<sequence length="289" mass="32401">MSVIFSILSLFAPSSAFGLSQESQRSLSPEMIPRKLRTVFTGAAVILGGICTLNFASFLTIQTLRLTAEAKRRKIALPCKACRGKGFYICKLCRGNAVIQWSPLSDPIAMNPCVCPTCDGNRVQRCLNCLGKGYEVVALSCNDFRSQSSCNRMERTTAFVMNAKIRSCSNKQQRQQWTTEILSPDTLVEHGDIDIISPVGDGLPTLSFEKTSDFAALVLLRWEGGRSKWKLFRMLRYTSSYFTEYGLPALNIEHVEPVLVVQEPLHSFSFWYKFRQNSAYRRSNGVSCS</sequence>
<name>A0ABP0Z1E4_9ROSI</name>
<organism evidence="3 4">
    <name type="scientific">Citrullus colocynthis</name>
    <name type="common">colocynth</name>
    <dbReference type="NCBI Taxonomy" id="252529"/>
    <lineage>
        <taxon>Eukaryota</taxon>
        <taxon>Viridiplantae</taxon>
        <taxon>Streptophyta</taxon>
        <taxon>Embryophyta</taxon>
        <taxon>Tracheophyta</taxon>
        <taxon>Spermatophyta</taxon>
        <taxon>Magnoliopsida</taxon>
        <taxon>eudicotyledons</taxon>
        <taxon>Gunneridae</taxon>
        <taxon>Pentapetalae</taxon>
        <taxon>rosids</taxon>
        <taxon>fabids</taxon>
        <taxon>Cucurbitales</taxon>
        <taxon>Cucurbitaceae</taxon>
        <taxon>Benincaseae</taxon>
        <taxon>Citrullus</taxon>
    </lineage>
</organism>
<keyword evidence="1" id="KW-0472">Membrane</keyword>
<keyword evidence="4" id="KW-1185">Reference proteome</keyword>
<gene>
    <name evidence="3" type="ORF">CITCOLO1_LOCUS18953</name>
</gene>
<dbReference type="InterPro" id="IPR036410">
    <property type="entry name" value="HSP_DnaJ_Cys-rich_dom_sf"/>
</dbReference>
<dbReference type="SUPFAM" id="SSF57938">
    <property type="entry name" value="DnaJ/Hsp40 cysteine-rich domain"/>
    <property type="match status" value="1"/>
</dbReference>
<keyword evidence="1" id="KW-0812">Transmembrane</keyword>
<reference evidence="3 4" key="1">
    <citation type="submission" date="2024-03" db="EMBL/GenBank/DDBJ databases">
        <authorList>
            <person name="Gkanogiannis A."/>
            <person name="Becerra Lopez-Lavalle L."/>
        </authorList>
    </citation>
    <scope>NUCLEOTIDE SEQUENCE [LARGE SCALE GENOMIC DNA]</scope>
</reference>
<evidence type="ECO:0000313" key="4">
    <source>
        <dbReference type="Proteomes" id="UP001642487"/>
    </source>
</evidence>
<proteinExistence type="predicted"/>
<evidence type="ECO:0000256" key="1">
    <source>
        <dbReference type="SAM" id="Phobius"/>
    </source>
</evidence>